<dbReference type="InterPro" id="IPR035979">
    <property type="entry name" value="RBD_domain_sf"/>
</dbReference>
<evidence type="ECO:0000256" key="2">
    <source>
        <dbReference type="ARBA" id="ARBA00004496"/>
    </source>
</evidence>
<feature type="domain" description="NID" evidence="12">
    <location>
        <begin position="193"/>
        <end position="281"/>
    </location>
</feature>
<comment type="caution">
    <text evidence="13">The sequence shown here is derived from an EMBL/GenBank/DDBJ whole genome shotgun (WGS) entry which is preliminary data.</text>
</comment>
<dbReference type="EMBL" id="BEZZ01000052">
    <property type="protein sequence ID" value="GCC24275.1"/>
    <property type="molecule type" value="Genomic_DNA"/>
</dbReference>
<dbReference type="GO" id="GO:0003676">
    <property type="term" value="F:nucleic acid binding"/>
    <property type="evidence" value="ECO:0007669"/>
    <property type="project" value="InterPro"/>
</dbReference>
<dbReference type="GO" id="GO:0045087">
    <property type="term" value="P:innate immune response"/>
    <property type="evidence" value="ECO:0007669"/>
    <property type="project" value="UniProtKB-KW"/>
</dbReference>
<evidence type="ECO:0000256" key="6">
    <source>
        <dbReference type="ARBA" id="ARBA00022525"/>
    </source>
</evidence>
<evidence type="ECO:0000256" key="10">
    <source>
        <dbReference type="SAM" id="Coils"/>
    </source>
</evidence>
<keyword evidence="10" id="KW-0175">Coiled coil</keyword>
<keyword evidence="8" id="KW-0391">Immunity</keyword>
<dbReference type="PANTHER" id="PTHR15225">
    <property type="entry name" value="INTERFERON-INDUCED PROTEIN 35/NMI N-MYC/STAT INTERACTING PROTEIN"/>
    <property type="match status" value="1"/>
</dbReference>
<dbReference type="AlphaFoldDB" id="A0A401S1L0"/>
<dbReference type="GO" id="GO:0002682">
    <property type="term" value="P:regulation of immune system process"/>
    <property type="evidence" value="ECO:0007669"/>
    <property type="project" value="UniProtKB-ARBA"/>
</dbReference>
<organism evidence="13 14">
    <name type="scientific">Chiloscyllium punctatum</name>
    <name type="common">Brownbanded bambooshark</name>
    <name type="synonym">Hemiscyllium punctatum</name>
    <dbReference type="NCBI Taxonomy" id="137246"/>
    <lineage>
        <taxon>Eukaryota</taxon>
        <taxon>Metazoa</taxon>
        <taxon>Chordata</taxon>
        <taxon>Craniata</taxon>
        <taxon>Vertebrata</taxon>
        <taxon>Chondrichthyes</taxon>
        <taxon>Elasmobranchii</taxon>
        <taxon>Galeomorphii</taxon>
        <taxon>Galeoidea</taxon>
        <taxon>Orectolobiformes</taxon>
        <taxon>Hemiscylliidae</taxon>
        <taxon>Chiloscyllium</taxon>
    </lineage>
</organism>
<dbReference type="GO" id="GO:0005615">
    <property type="term" value="C:extracellular space"/>
    <property type="evidence" value="ECO:0007669"/>
    <property type="project" value="UniProtKB-ARBA"/>
</dbReference>
<sequence length="764" mass="86350">MISSMEEDDRHPAAEFSVSHSDFEIIQENLQNNMSLCKTLQQAEEELELWQSRIDNLESIKSDLICAKLDAEEKRKKISHELYKLNNEHEKLQGEIQKTEQSFKEKLFDKETECEQLKERLIELEKQLRIKQEECGLLHAKFKIKATLPEKNIRFTKLKESAPTAEEGEDFLKIKCCYVILPKVSLALKNGQALITFENEQVANTILKIPKHHINLDPGKLDVKLHPVKLGTARKFEVHVDICRKTVKVSQIPENLPEEQMRDKLEISFSKPSLGGGEVENVSYDRNTGTALVTFVEKGTAQRVAEKKKFTIILNEKASCLVSVESVQDYSLEKFQVSAGVPEGMESNLAERTVAVSGFPEDVLPTTVMIDKLTIHFLRPKHGGGEVEFVCYPTSDPGIAYVTFEKEEVANSVLSKKEHVLEDKQLSKKYPLQVSQCYIFTKVSVDLDLSIFGETTGVVRELESSNKGLQFSACPDGRFHVEGSFSAMKDLRKDVQRRISDFQIFHLPSSVSKSGVKASERKLTRCASEGETQMTKQQKVAAEPSDRVDDVLCPHVFENEAVIILDTDIFEYINALYKEQCEKVLYQYNARAEMVNYDGITALHLVKANDQCEQLHLTKAKFQIEGLVSEMQQLLLCEKIRLDGGSEPILEACKETMQSFPEVLVRFTGDYVSLIGRAHDCTQFKKEVDEKLKSMQSVSNPVFSGQSNIPNASGRSHHFEASLDSSAVCGKYVSKRNERSLNQNCHSGQYASSHADHSQTGYRR</sequence>
<dbReference type="Pfam" id="PF07292">
    <property type="entry name" value="NID"/>
    <property type="match status" value="2"/>
</dbReference>
<evidence type="ECO:0000256" key="5">
    <source>
        <dbReference type="ARBA" id="ARBA00022490"/>
    </source>
</evidence>
<name>A0A401S1L0_CHIPU</name>
<evidence type="ECO:0000313" key="14">
    <source>
        <dbReference type="Proteomes" id="UP000287033"/>
    </source>
</evidence>
<dbReference type="FunFam" id="3.30.70.330:FF:000300">
    <property type="entry name" value="Interferon-induced protein 35"/>
    <property type="match status" value="1"/>
</dbReference>
<dbReference type="PANTHER" id="PTHR15225:SF4">
    <property type="entry name" value="N-MYC-INTERACTOR"/>
    <property type="match status" value="1"/>
</dbReference>
<evidence type="ECO:0000256" key="9">
    <source>
        <dbReference type="ARBA" id="ARBA00023242"/>
    </source>
</evidence>
<evidence type="ECO:0000256" key="11">
    <source>
        <dbReference type="SAM" id="MobiDB-lite"/>
    </source>
</evidence>
<feature type="domain" description="NID" evidence="12">
    <location>
        <begin position="291"/>
        <end position="388"/>
    </location>
</feature>
<keyword evidence="14" id="KW-1185">Reference proteome</keyword>
<keyword evidence="6" id="KW-0964">Secreted</keyword>
<keyword evidence="7" id="KW-0399">Innate immunity</keyword>
<evidence type="ECO:0000256" key="7">
    <source>
        <dbReference type="ARBA" id="ARBA00022588"/>
    </source>
</evidence>
<proteinExistence type="inferred from homology"/>
<evidence type="ECO:0000256" key="1">
    <source>
        <dbReference type="ARBA" id="ARBA00004123"/>
    </source>
</evidence>
<evidence type="ECO:0000259" key="12">
    <source>
        <dbReference type="Pfam" id="PF07292"/>
    </source>
</evidence>
<dbReference type="InterPro" id="IPR009909">
    <property type="entry name" value="Nmi/IFP35_dom"/>
</dbReference>
<evidence type="ECO:0000256" key="8">
    <source>
        <dbReference type="ARBA" id="ARBA00022859"/>
    </source>
</evidence>
<keyword evidence="9" id="KW-0539">Nucleus</keyword>
<dbReference type="SUPFAM" id="SSF54928">
    <property type="entry name" value="RNA-binding domain, RBD"/>
    <property type="match status" value="1"/>
</dbReference>
<evidence type="ECO:0000256" key="4">
    <source>
        <dbReference type="ARBA" id="ARBA00010081"/>
    </source>
</evidence>
<dbReference type="InterPro" id="IPR012677">
    <property type="entry name" value="Nucleotide-bd_a/b_plait_sf"/>
</dbReference>
<dbReference type="Proteomes" id="UP000287033">
    <property type="component" value="Unassembled WGS sequence"/>
</dbReference>
<accession>A0A401S1L0</accession>
<dbReference type="GO" id="GO:0005737">
    <property type="term" value="C:cytoplasm"/>
    <property type="evidence" value="ECO:0007669"/>
    <property type="project" value="UniProtKB-SubCell"/>
</dbReference>
<reference evidence="13 14" key="1">
    <citation type="journal article" date="2018" name="Nat. Ecol. Evol.">
        <title>Shark genomes provide insights into elasmobranch evolution and the origin of vertebrates.</title>
        <authorList>
            <person name="Hara Y"/>
            <person name="Yamaguchi K"/>
            <person name="Onimaru K"/>
            <person name="Kadota M"/>
            <person name="Koyanagi M"/>
            <person name="Keeley SD"/>
            <person name="Tatsumi K"/>
            <person name="Tanaka K"/>
            <person name="Motone F"/>
            <person name="Kageyama Y"/>
            <person name="Nozu R"/>
            <person name="Adachi N"/>
            <person name="Nishimura O"/>
            <person name="Nakagawa R"/>
            <person name="Tanegashima C"/>
            <person name="Kiyatake I"/>
            <person name="Matsumoto R"/>
            <person name="Murakumo K"/>
            <person name="Nishida K"/>
            <person name="Terakita A"/>
            <person name="Kuratani S"/>
            <person name="Sato K"/>
            <person name="Hyodo S Kuraku.S."/>
        </authorList>
    </citation>
    <scope>NUCLEOTIDE SEQUENCE [LARGE SCALE GENOMIC DNA]</scope>
</reference>
<evidence type="ECO:0000313" key="13">
    <source>
        <dbReference type="EMBL" id="GCC24275.1"/>
    </source>
</evidence>
<comment type="subcellular location">
    <subcellularLocation>
        <location evidence="2">Cytoplasm</location>
    </subcellularLocation>
    <subcellularLocation>
        <location evidence="1">Nucleus</location>
    </subcellularLocation>
    <subcellularLocation>
        <location evidence="3">Secreted</location>
    </subcellularLocation>
</comment>
<dbReference type="GO" id="GO:0005634">
    <property type="term" value="C:nucleus"/>
    <property type="evidence" value="ECO:0007669"/>
    <property type="project" value="UniProtKB-SubCell"/>
</dbReference>
<dbReference type="Gene3D" id="3.30.70.330">
    <property type="match status" value="2"/>
</dbReference>
<protein>
    <recommendedName>
        <fullName evidence="12">NID domain-containing protein</fullName>
    </recommendedName>
</protein>
<gene>
    <name evidence="13" type="ORF">chiPu_0002675</name>
</gene>
<keyword evidence="5" id="KW-0963">Cytoplasm</keyword>
<dbReference type="STRING" id="137246.A0A401S1L0"/>
<evidence type="ECO:0000256" key="3">
    <source>
        <dbReference type="ARBA" id="ARBA00004613"/>
    </source>
</evidence>
<dbReference type="OrthoDB" id="9948435at2759"/>
<feature type="region of interest" description="Disordered" evidence="11">
    <location>
        <begin position="743"/>
        <end position="764"/>
    </location>
</feature>
<feature type="coiled-coil region" evidence="10">
    <location>
        <begin position="26"/>
        <end position="134"/>
    </location>
</feature>
<comment type="similarity">
    <text evidence="4">Belongs to the NMI family.</text>
</comment>